<evidence type="ECO:0000256" key="2">
    <source>
        <dbReference type="ARBA" id="ARBA00022723"/>
    </source>
</evidence>
<comment type="caution">
    <text evidence="8">The sequence shown here is derived from an EMBL/GenBank/DDBJ whole genome shotgun (WGS) entry which is preliminary data.</text>
</comment>
<keyword evidence="4" id="KW-0636">Prenylation</keyword>
<keyword evidence="3" id="KW-0449">Lipoprotein</keyword>
<dbReference type="SUPFAM" id="SSF55008">
    <property type="entry name" value="HMA, heavy metal-associated domain"/>
    <property type="match status" value="2"/>
</dbReference>
<proteinExistence type="inferred from homology"/>
<evidence type="ECO:0000256" key="3">
    <source>
        <dbReference type="ARBA" id="ARBA00023288"/>
    </source>
</evidence>
<dbReference type="InterPro" id="IPR036163">
    <property type="entry name" value="HMA_dom_sf"/>
</dbReference>
<evidence type="ECO:0000313" key="8">
    <source>
        <dbReference type="EMBL" id="KAA3453281.1"/>
    </source>
</evidence>
<dbReference type="AlphaFoldDB" id="A0A5B6U5A0"/>
<name>A0A5B6U5A0_9ROSI</name>
<gene>
    <name evidence="8" type="ORF">EPI10_009334</name>
</gene>
<feature type="domain" description="HMA" evidence="7">
    <location>
        <begin position="114"/>
        <end position="178"/>
    </location>
</feature>
<keyword evidence="1" id="KW-0488">Methylation</keyword>
<dbReference type="GO" id="GO:0046872">
    <property type="term" value="F:metal ion binding"/>
    <property type="evidence" value="ECO:0007669"/>
    <property type="project" value="UniProtKB-KW"/>
</dbReference>
<dbReference type="PANTHER" id="PTHR46195">
    <property type="entry name" value="HEAVY METAL-ASSOCIATED ISOPRENYLATED PLANT PROTEIN 7"/>
    <property type="match status" value="1"/>
</dbReference>
<evidence type="ECO:0000259" key="7">
    <source>
        <dbReference type="PROSITE" id="PS50846"/>
    </source>
</evidence>
<reference evidence="9" key="1">
    <citation type="journal article" date="2019" name="Plant Biotechnol. J.">
        <title>Genome sequencing of the Australian wild diploid species Gossypium australe highlights disease resistance and delayed gland morphogenesis.</title>
        <authorList>
            <person name="Cai Y."/>
            <person name="Cai X."/>
            <person name="Wang Q."/>
            <person name="Wang P."/>
            <person name="Zhang Y."/>
            <person name="Cai C."/>
            <person name="Xu Y."/>
            <person name="Wang K."/>
            <person name="Zhou Z."/>
            <person name="Wang C."/>
            <person name="Geng S."/>
            <person name="Li B."/>
            <person name="Dong Q."/>
            <person name="Hou Y."/>
            <person name="Wang H."/>
            <person name="Ai P."/>
            <person name="Liu Z."/>
            <person name="Yi F."/>
            <person name="Sun M."/>
            <person name="An G."/>
            <person name="Cheng J."/>
            <person name="Zhang Y."/>
            <person name="Shi Q."/>
            <person name="Xie Y."/>
            <person name="Shi X."/>
            <person name="Chang Y."/>
            <person name="Huang F."/>
            <person name="Chen Y."/>
            <person name="Hong S."/>
            <person name="Mi L."/>
            <person name="Sun Q."/>
            <person name="Zhang L."/>
            <person name="Zhou B."/>
            <person name="Peng R."/>
            <person name="Zhang X."/>
            <person name="Liu F."/>
        </authorList>
    </citation>
    <scope>NUCLEOTIDE SEQUENCE [LARGE SCALE GENOMIC DNA]</scope>
    <source>
        <strain evidence="9">cv. PA1801</strain>
    </source>
</reference>
<accession>A0A5B6U5A0</accession>
<dbReference type="PROSITE" id="PS50846">
    <property type="entry name" value="HMA_2"/>
    <property type="match status" value="2"/>
</dbReference>
<feature type="region of interest" description="Disordered" evidence="6">
    <location>
        <begin position="184"/>
        <end position="205"/>
    </location>
</feature>
<dbReference type="Gene3D" id="3.30.70.100">
    <property type="match status" value="2"/>
</dbReference>
<dbReference type="CDD" id="cd00371">
    <property type="entry name" value="HMA"/>
    <property type="match status" value="2"/>
</dbReference>
<evidence type="ECO:0000256" key="5">
    <source>
        <dbReference type="ARBA" id="ARBA00024045"/>
    </source>
</evidence>
<keyword evidence="2" id="KW-0479">Metal-binding</keyword>
<dbReference type="Proteomes" id="UP000325315">
    <property type="component" value="Unassembled WGS sequence"/>
</dbReference>
<protein>
    <submittedName>
        <fullName evidence="8">Heavy metal-associated isoprenylated plant protein 3</fullName>
    </submittedName>
</protein>
<evidence type="ECO:0000256" key="1">
    <source>
        <dbReference type="ARBA" id="ARBA00022481"/>
    </source>
</evidence>
<dbReference type="PANTHER" id="PTHR46195:SF17">
    <property type="entry name" value="HEAVY METAL-ASSOCIATED ISOPRENYLATED PLANT PROTEIN 8"/>
    <property type="match status" value="1"/>
</dbReference>
<evidence type="ECO:0000256" key="6">
    <source>
        <dbReference type="SAM" id="MobiDB-lite"/>
    </source>
</evidence>
<dbReference type="OrthoDB" id="689350at2759"/>
<organism evidence="8 9">
    <name type="scientific">Gossypium australe</name>
    <dbReference type="NCBI Taxonomy" id="47621"/>
    <lineage>
        <taxon>Eukaryota</taxon>
        <taxon>Viridiplantae</taxon>
        <taxon>Streptophyta</taxon>
        <taxon>Embryophyta</taxon>
        <taxon>Tracheophyta</taxon>
        <taxon>Spermatophyta</taxon>
        <taxon>Magnoliopsida</taxon>
        <taxon>eudicotyledons</taxon>
        <taxon>Gunneridae</taxon>
        <taxon>Pentapetalae</taxon>
        <taxon>rosids</taxon>
        <taxon>malvids</taxon>
        <taxon>Malvales</taxon>
        <taxon>Malvaceae</taxon>
        <taxon>Malvoideae</taxon>
        <taxon>Gossypium</taxon>
    </lineage>
</organism>
<sequence length="261" mass="29351">MRITPSSIRGNEQNMGNKQQIVEEEIVLKIYMHCEGCVSKVINCLKGFEGIEEVKTDMKNNRVVVKGQKADPLKVLERIKKKYSTNVELISPKPKIIPNDHKVQELPKKQESIIEVVSLKMNIHCEGCANDIKKNIEKMKGILNVEADMKKSMVTITGSLDASNIAETIRRRLGKHVEIVAVESKDKKKNNDKGNENSNKKGEEEKIVVLNYPPQYSAQNICPNQIFSNEDIISCSIMHPNVALLSSNCFQKDLGDPNPLL</sequence>
<dbReference type="EMBL" id="SMMG02000013">
    <property type="protein sequence ID" value="KAA3453281.1"/>
    <property type="molecule type" value="Genomic_DNA"/>
</dbReference>
<feature type="domain" description="HMA" evidence="7">
    <location>
        <begin position="23"/>
        <end position="87"/>
    </location>
</feature>
<dbReference type="InterPro" id="IPR044577">
    <property type="entry name" value="HIPP4/7/8/17/18/19"/>
</dbReference>
<dbReference type="Pfam" id="PF00403">
    <property type="entry name" value="HMA"/>
    <property type="match status" value="2"/>
</dbReference>
<comment type="similarity">
    <text evidence="5">Belongs to the HIPP family.</text>
</comment>
<dbReference type="InterPro" id="IPR006121">
    <property type="entry name" value="HMA_dom"/>
</dbReference>
<evidence type="ECO:0000313" key="9">
    <source>
        <dbReference type="Proteomes" id="UP000325315"/>
    </source>
</evidence>
<evidence type="ECO:0000256" key="4">
    <source>
        <dbReference type="ARBA" id="ARBA00023289"/>
    </source>
</evidence>
<keyword evidence="9" id="KW-1185">Reference proteome</keyword>